<dbReference type="SUPFAM" id="SSF50978">
    <property type="entry name" value="WD40 repeat-like"/>
    <property type="match status" value="1"/>
</dbReference>
<organism evidence="5 6">
    <name type="scientific">Cyclostephanos tholiformis</name>
    <dbReference type="NCBI Taxonomy" id="382380"/>
    <lineage>
        <taxon>Eukaryota</taxon>
        <taxon>Sar</taxon>
        <taxon>Stramenopiles</taxon>
        <taxon>Ochrophyta</taxon>
        <taxon>Bacillariophyta</taxon>
        <taxon>Coscinodiscophyceae</taxon>
        <taxon>Thalassiosirophycidae</taxon>
        <taxon>Stephanodiscales</taxon>
        <taxon>Stephanodiscaceae</taxon>
        <taxon>Cyclostephanos</taxon>
    </lineage>
</organism>
<feature type="repeat" description="WD" evidence="3">
    <location>
        <begin position="449"/>
        <end position="472"/>
    </location>
</feature>
<name>A0ABD3RKV5_9STRA</name>
<dbReference type="PANTHER" id="PTHR18763:SF0">
    <property type="entry name" value="WD REPEAT-CONTAINING PROTEIN 18"/>
    <property type="match status" value="1"/>
</dbReference>
<feature type="region of interest" description="Disordered" evidence="4">
    <location>
        <begin position="525"/>
        <end position="546"/>
    </location>
</feature>
<protein>
    <submittedName>
        <fullName evidence="5">Uncharacterized protein</fullName>
    </submittedName>
</protein>
<dbReference type="Gene3D" id="2.130.10.10">
    <property type="entry name" value="YVTN repeat-like/Quinoprotein amine dehydrogenase"/>
    <property type="match status" value="2"/>
</dbReference>
<dbReference type="InterPro" id="IPR045227">
    <property type="entry name" value="WDR18/Ipi3/RID3"/>
</dbReference>
<dbReference type="PROSITE" id="PS00678">
    <property type="entry name" value="WD_REPEATS_1"/>
    <property type="match status" value="1"/>
</dbReference>
<evidence type="ECO:0000256" key="1">
    <source>
        <dbReference type="ARBA" id="ARBA00022574"/>
    </source>
</evidence>
<feature type="compositionally biased region" description="Low complexity" evidence="4">
    <location>
        <begin position="158"/>
        <end position="168"/>
    </location>
</feature>
<keyword evidence="6" id="KW-1185">Reference proteome</keyword>
<dbReference type="Pfam" id="PF00400">
    <property type="entry name" value="WD40"/>
    <property type="match status" value="2"/>
</dbReference>
<keyword evidence="2" id="KW-0677">Repeat</keyword>
<dbReference type="InterPro" id="IPR036322">
    <property type="entry name" value="WD40_repeat_dom_sf"/>
</dbReference>
<dbReference type="PANTHER" id="PTHR18763">
    <property type="entry name" value="WD-REPEAT PROTEIN 18"/>
    <property type="match status" value="1"/>
</dbReference>
<dbReference type="InterPro" id="IPR001680">
    <property type="entry name" value="WD40_rpt"/>
</dbReference>
<comment type="caution">
    <text evidence="5">The sequence shown here is derived from an EMBL/GenBank/DDBJ whole genome shotgun (WGS) entry which is preliminary data.</text>
</comment>
<sequence>MSSIIGGSTAGGNSNNANNYHRPYVLYVASDRPPGGGGGGGGGVGGGAKHGRDPVQAVCPYTGSNITGVHPLRVAPSSSFGSAAFGVRCIVRVSPSSVGSGGGGVCGHHDDDAAGALFVGHGGAAGASGGKDEHVFLVSSSSSTSGGGNHAKWRVRPPRSLSRSPQSMSISPDGRYLATGCVDGSILLWEWRDVSGDNLVGSWRAHHRPLSCVMFDDGDTDGCTLFTGGDDGIVNAWCLQDVVDRDCHDPLSSTSSSSTVIRPFRTWSEHHLPVTSMCILPGAGRGSVRLVSSSLDRNLIVMELGDGGAADGNGGGEGVGRTLARICLPSGIRATITDSSGGRLYCGGADGNVYCVDMCEYAVLESSKSSSDGGGGSFAYANATARNRRGGKVLFDGDDAPLSFITELRGHARSVTCLALLDPSDMVLHHPPKDRDDDIGSVGEVQTMLLVSGSEDGTVRVWDLRTRSCVKVLRPWSLSSSFEGGGTSVVGSKSSSAASLPPVTSIVVVPRSSLTSHRGVSLGLSSAASSRAGKRSNADGGSSSTYKPLKGFLRGTSVIRHGVDDVDNAGSSLVGGRCAPILWPRRDESFTRYWENPILPNRTIASTRKRTRRPSSQGDKDEINRLRKELVKSQDVIERWQAVNNQLIAKLKSTSN</sequence>
<accession>A0ABD3RKV5</accession>
<dbReference type="Proteomes" id="UP001530377">
    <property type="component" value="Unassembled WGS sequence"/>
</dbReference>
<dbReference type="PROSITE" id="PS50082">
    <property type="entry name" value="WD_REPEATS_2"/>
    <property type="match status" value="2"/>
</dbReference>
<keyword evidence="1 3" id="KW-0853">WD repeat</keyword>
<feature type="repeat" description="WD" evidence="3">
    <location>
        <begin position="167"/>
        <end position="190"/>
    </location>
</feature>
<evidence type="ECO:0000313" key="5">
    <source>
        <dbReference type="EMBL" id="KAL3808185.1"/>
    </source>
</evidence>
<dbReference type="EMBL" id="JALLPB020000533">
    <property type="protein sequence ID" value="KAL3808185.1"/>
    <property type="molecule type" value="Genomic_DNA"/>
</dbReference>
<feature type="region of interest" description="Disordered" evidence="4">
    <location>
        <begin position="140"/>
        <end position="168"/>
    </location>
</feature>
<proteinExistence type="predicted"/>
<evidence type="ECO:0000256" key="4">
    <source>
        <dbReference type="SAM" id="MobiDB-lite"/>
    </source>
</evidence>
<dbReference type="InterPro" id="IPR019775">
    <property type="entry name" value="WD40_repeat_CS"/>
</dbReference>
<reference evidence="5 6" key="1">
    <citation type="submission" date="2024-10" db="EMBL/GenBank/DDBJ databases">
        <title>Updated reference genomes for cyclostephanoid diatoms.</title>
        <authorList>
            <person name="Roberts W.R."/>
            <person name="Alverson A.J."/>
        </authorList>
    </citation>
    <scope>NUCLEOTIDE SEQUENCE [LARGE SCALE GENOMIC DNA]</scope>
    <source>
        <strain evidence="5 6">AJA228-03</strain>
    </source>
</reference>
<gene>
    <name evidence="5" type="ORF">ACHAXA_009540</name>
</gene>
<evidence type="ECO:0000256" key="2">
    <source>
        <dbReference type="ARBA" id="ARBA00022737"/>
    </source>
</evidence>
<evidence type="ECO:0000313" key="6">
    <source>
        <dbReference type="Proteomes" id="UP001530377"/>
    </source>
</evidence>
<dbReference type="SMART" id="SM00320">
    <property type="entry name" value="WD40"/>
    <property type="match status" value="5"/>
</dbReference>
<dbReference type="InterPro" id="IPR015943">
    <property type="entry name" value="WD40/YVTN_repeat-like_dom_sf"/>
</dbReference>
<evidence type="ECO:0000256" key="3">
    <source>
        <dbReference type="PROSITE-ProRule" id="PRU00221"/>
    </source>
</evidence>
<dbReference type="AlphaFoldDB" id="A0ABD3RKV5"/>